<dbReference type="GO" id="GO:0005886">
    <property type="term" value="C:plasma membrane"/>
    <property type="evidence" value="ECO:0007669"/>
    <property type="project" value="UniProtKB-SubCell"/>
</dbReference>
<comment type="subcellular location">
    <subcellularLocation>
        <location evidence="1 7">Cell membrane</location>
        <topology evidence="1 7">Multi-pass membrane protein</topology>
    </subcellularLocation>
</comment>
<keyword evidence="6 7" id="KW-0472">Membrane</keyword>
<comment type="caution">
    <text evidence="9">The sequence shown here is derived from an EMBL/GenBank/DDBJ whole genome shotgun (WGS) entry which is preliminary data.</text>
</comment>
<dbReference type="GO" id="GO:0055085">
    <property type="term" value="P:transmembrane transport"/>
    <property type="evidence" value="ECO:0007669"/>
    <property type="project" value="InterPro"/>
</dbReference>
<dbReference type="SUPFAM" id="SSF161098">
    <property type="entry name" value="MetI-like"/>
    <property type="match status" value="1"/>
</dbReference>
<dbReference type="PROSITE" id="PS50928">
    <property type="entry name" value="ABC_TM1"/>
    <property type="match status" value="1"/>
</dbReference>
<feature type="transmembrane region" description="Helical" evidence="7">
    <location>
        <begin position="23"/>
        <end position="45"/>
    </location>
</feature>
<evidence type="ECO:0000313" key="9">
    <source>
        <dbReference type="EMBL" id="GGG03449.1"/>
    </source>
</evidence>
<gene>
    <name evidence="9" type="primary">lacG</name>
    <name evidence="9" type="ORF">GCM10010916_20700</name>
</gene>
<dbReference type="Pfam" id="PF00528">
    <property type="entry name" value="BPD_transp_1"/>
    <property type="match status" value="1"/>
</dbReference>
<dbReference type="PANTHER" id="PTHR43744:SF6">
    <property type="entry name" value="ABC TRANSPORTER PERMEASE PROTEIN YESQ-RELATED"/>
    <property type="match status" value="1"/>
</dbReference>
<comment type="similarity">
    <text evidence="7">Belongs to the binding-protein-dependent transport system permease family.</text>
</comment>
<feature type="transmembrane region" description="Helical" evidence="7">
    <location>
        <begin position="122"/>
        <end position="143"/>
    </location>
</feature>
<dbReference type="Gene3D" id="1.10.3720.10">
    <property type="entry name" value="MetI-like"/>
    <property type="match status" value="1"/>
</dbReference>
<dbReference type="CDD" id="cd06261">
    <property type="entry name" value="TM_PBP2"/>
    <property type="match status" value="1"/>
</dbReference>
<evidence type="ECO:0000256" key="2">
    <source>
        <dbReference type="ARBA" id="ARBA00022448"/>
    </source>
</evidence>
<keyword evidence="2 7" id="KW-0813">Transport</keyword>
<name>A0A917CZ04_9BACL</name>
<evidence type="ECO:0000256" key="3">
    <source>
        <dbReference type="ARBA" id="ARBA00022475"/>
    </source>
</evidence>
<keyword evidence="10" id="KW-1185">Reference proteome</keyword>
<evidence type="ECO:0000259" key="8">
    <source>
        <dbReference type="PROSITE" id="PS50928"/>
    </source>
</evidence>
<feature type="transmembrane region" description="Helical" evidence="7">
    <location>
        <begin position="155"/>
        <end position="176"/>
    </location>
</feature>
<evidence type="ECO:0000256" key="1">
    <source>
        <dbReference type="ARBA" id="ARBA00004651"/>
    </source>
</evidence>
<dbReference type="InterPro" id="IPR000515">
    <property type="entry name" value="MetI-like"/>
</dbReference>
<evidence type="ECO:0000256" key="4">
    <source>
        <dbReference type="ARBA" id="ARBA00022692"/>
    </source>
</evidence>
<keyword evidence="4 7" id="KW-0812">Transmembrane</keyword>
<feature type="domain" description="ABC transmembrane type-1" evidence="8">
    <location>
        <begin position="87"/>
        <end position="276"/>
    </location>
</feature>
<feature type="transmembrane region" description="Helical" evidence="7">
    <location>
        <begin position="197"/>
        <end position="220"/>
    </location>
</feature>
<feature type="transmembrane region" description="Helical" evidence="7">
    <location>
        <begin position="258"/>
        <end position="276"/>
    </location>
</feature>
<feature type="transmembrane region" description="Helical" evidence="7">
    <location>
        <begin position="86"/>
        <end position="110"/>
    </location>
</feature>
<dbReference type="EMBL" id="BMGR01000006">
    <property type="protein sequence ID" value="GGG03449.1"/>
    <property type="molecule type" value="Genomic_DNA"/>
</dbReference>
<dbReference type="InterPro" id="IPR035906">
    <property type="entry name" value="MetI-like_sf"/>
</dbReference>
<evidence type="ECO:0000256" key="7">
    <source>
        <dbReference type="RuleBase" id="RU363032"/>
    </source>
</evidence>
<reference evidence="9" key="2">
    <citation type="submission" date="2020-09" db="EMBL/GenBank/DDBJ databases">
        <authorList>
            <person name="Sun Q."/>
            <person name="Zhou Y."/>
        </authorList>
    </citation>
    <scope>NUCLEOTIDE SEQUENCE</scope>
    <source>
        <strain evidence="9">CGMCC 1.12987</strain>
    </source>
</reference>
<dbReference type="Proteomes" id="UP000644756">
    <property type="component" value="Unassembled WGS sequence"/>
</dbReference>
<dbReference type="RefSeq" id="WP_188530999.1">
    <property type="nucleotide sequence ID" value="NZ_BMGR01000006.1"/>
</dbReference>
<protein>
    <submittedName>
        <fullName evidence="9">Sugar ABC transporter permease</fullName>
    </submittedName>
</protein>
<proteinExistence type="inferred from homology"/>
<organism evidence="9 10">
    <name type="scientific">Paenibacillus abyssi</name>
    <dbReference type="NCBI Taxonomy" id="1340531"/>
    <lineage>
        <taxon>Bacteria</taxon>
        <taxon>Bacillati</taxon>
        <taxon>Bacillota</taxon>
        <taxon>Bacilli</taxon>
        <taxon>Bacillales</taxon>
        <taxon>Paenibacillaceae</taxon>
        <taxon>Paenibacillus</taxon>
    </lineage>
</organism>
<dbReference type="AlphaFoldDB" id="A0A917CZ04"/>
<accession>A0A917CZ04</accession>
<evidence type="ECO:0000256" key="6">
    <source>
        <dbReference type="ARBA" id="ARBA00023136"/>
    </source>
</evidence>
<reference evidence="9" key="1">
    <citation type="journal article" date="2014" name="Int. J. Syst. Evol. Microbiol.">
        <title>Complete genome sequence of Corynebacterium casei LMG S-19264T (=DSM 44701T), isolated from a smear-ripened cheese.</title>
        <authorList>
            <consortium name="US DOE Joint Genome Institute (JGI-PGF)"/>
            <person name="Walter F."/>
            <person name="Albersmeier A."/>
            <person name="Kalinowski J."/>
            <person name="Ruckert C."/>
        </authorList>
    </citation>
    <scope>NUCLEOTIDE SEQUENCE</scope>
    <source>
        <strain evidence="9">CGMCC 1.12987</strain>
    </source>
</reference>
<evidence type="ECO:0000313" key="10">
    <source>
        <dbReference type="Proteomes" id="UP000644756"/>
    </source>
</evidence>
<dbReference type="PANTHER" id="PTHR43744">
    <property type="entry name" value="ABC TRANSPORTER PERMEASE PROTEIN MG189-RELATED-RELATED"/>
    <property type="match status" value="1"/>
</dbReference>
<evidence type="ECO:0000256" key="5">
    <source>
        <dbReference type="ARBA" id="ARBA00022989"/>
    </source>
</evidence>
<sequence length="291" mass="32991">MAEVRMMPVGRKGMKRTVVLSTIFRYGVFVMLLLGALVMLFPIAWMVSMSLKEQNEIYTQFPKLIPDKITLQNFSEGWVKGGFYDYYVNSTIVTTIRVLLTVAINAMAGYAFGKYRFRGKGFLFLLVLSAMMIPDQVRMIPLYSMINSLGFMDTFASVIFPGLGATFGTFLMTQYVKTVPDELMEAARIDGCSEYRIFSQIIMPLVKPALVTNLIFQFMWGWNDLLYPLLFLQSQEKYTLQLALAFFRDSDTVTAGPIMAMSLASIIPILIIFFLLQRYFVEGIAVHGVKG</sequence>
<keyword evidence="5 7" id="KW-1133">Transmembrane helix</keyword>
<keyword evidence="3" id="KW-1003">Cell membrane</keyword>